<keyword evidence="2" id="KW-0812">Transmembrane</keyword>
<evidence type="ECO:0000256" key="2">
    <source>
        <dbReference type="SAM" id="Phobius"/>
    </source>
</evidence>
<proteinExistence type="predicted"/>
<organism evidence="3 4">
    <name type="scientific">Leucobacter exalbidus</name>
    <dbReference type="NCBI Taxonomy" id="662960"/>
    <lineage>
        <taxon>Bacteria</taxon>
        <taxon>Bacillati</taxon>
        <taxon>Actinomycetota</taxon>
        <taxon>Actinomycetes</taxon>
        <taxon>Micrococcales</taxon>
        <taxon>Microbacteriaceae</taxon>
        <taxon>Leucobacter</taxon>
    </lineage>
</organism>
<protein>
    <recommendedName>
        <fullName evidence="5">Large exoprotein</fullName>
    </recommendedName>
</protein>
<keyword evidence="2" id="KW-0472">Membrane</keyword>
<feature type="transmembrane region" description="Helical" evidence="2">
    <location>
        <begin position="129"/>
        <end position="153"/>
    </location>
</feature>
<feature type="transmembrane region" description="Helical" evidence="2">
    <location>
        <begin position="159"/>
        <end position="178"/>
    </location>
</feature>
<evidence type="ECO:0000313" key="4">
    <source>
        <dbReference type="Proteomes" id="UP000675163"/>
    </source>
</evidence>
<keyword evidence="2" id="KW-1133">Transmembrane helix</keyword>
<name>A0A940T4T1_9MICO</name>
<dbReference type="RefSeq" id="WP_209705949.1">
    <property type="nucleotide sequence ID" value="NZ_JAFIDA010000001.1"/>
</dbReference>
<dbReference type="AlphaFoldDB" id="A0A940T4T1"/>
<feature type="region of interest" description="Disordered" evidence="1">
    <location>
        <begin position="303"/>
        <end position="322"/>
    </location>
</feature>
<dbReference type="EMBL" id="JAFIDA010000001">
    <property type="protein sequence ID" value="MBP1327149.1"/>
    <property type="molecule type" value="Genomic_DNA"/>
</dbReference>
<accession>A0A940T4T1</accession>
<dbReference type="Proteomes" id="UP000675163">
    <property type="component" value="Unassembled WGS sequence"/>
</dbReference>
<evidence type="ECO:0000313" key="3">
    <source>
        <dbReference type="EMBL" id="MBP1327149.1"/>
    </source>
</evidence>
<reference evidence="3" key="1">
    <citation type="submission" date="2021-02" db="EMBL/GenBank/DDBJ databases">
        <title>Sequencing the genomes of 1000 actinobacteria strains.</title>
        <authorList>
            <person name="Klenk H.-P."/>
        </authorList>
    </citation>
    <scope>NUCLEOTIDE SEQUENCE</scope>
    <source>
        <strain evidence="3">DSM 22850</strain>
    </source>
</reference>
<sequence>MTGGVLGGGVIFVVAALLWAAVLVPSWMRRREFRAAERNALRLQRTLRVLAETSEVPEEIRLEATAKEALAHEKILRSARKQLDAERAADLADARAEQVRAEIRAQQMKRKERAAVHASRLRRPVVRRVRATAALGAVLGLLTMLVGVGVAIAGVGAAALIWGALVTATSVGALVLLAPGRVRTKVLPVEIEVCDEAAQLPVQVEPVAVTDVSAQAEAHRRAQQAAAERIERARALARARAARPAPRENQIDSMLLGEPGAVAAAAAAAVGTLQPERRTLTPEHVPAPRPAVARPAAAAYGAAAPRPAVPQAPRYTSQQEAARARLRQMGVVGDTSEGMLNLDDVLRRRRSS</sequence>
<keyword evidence="4" id="KW-1185">Reference proteome</keyword>
<feature type="transmembrane region" description="Helical" evidence="2">
    <location>
        <begin position="6"/>
        <end position="28"/>
    </location>
</feature>
<evidence type="ECO:0000256" key="1">
    <source>
        <dbReference type="SAM" id="MobiDB-lite"/>
    </source>
</evidence>
<evidence type="ECO:0008006" key="5">
    <source>
        <dbReference type="Google" id="ProtNLM"/>
    </source>
</evidence>
<gene>
    <name evidence="3" type="ORF">JOF28_002381</name>
</gene>
<feature type="compositionally biased region" description="Low complexity" evidence="1">
    <location>
        <begin position="303"/>
        <end position="314"/>
    </location>
</feature>
<comment type="caution">
    <text evidence="3">The sequence shown here is derived from an EMBL/GenBank/DDBJ whole genome shotgun (WGS) entry which is preliminary data.</text>
</comment>